<dbReference type="EMBL" id="QMHM01000040">
    <property type="protein sequence ID" value="RAV77207.1"/>
    <property type="molecule type" value="Genomic_DNA"/>
</dbReference>
<dbReference type="AlphaFoldDB" id="A0A329NU77"/>
<gene>
    <name evidence="2" type="ORF">DBT54_09595</name>
</gene>
<name>A0A329NU77_9LACT</name>
<accession>A0A329NU77</accession>
<proteinExistence type="predicted"/>
<dbReference type="SMART" id="SM00464">
    <property type="entry name" value="LON"/>
    <property type="match status" value="1"/>
</dbReference>
<evidence type="ECO:0000259" key="1">
    <source>
        <dbReference type="PROSITE" id="PS51787"/>
    </source>
</evidence>
<dbReference type="PROSITE" id="PS51787">
    <property type="entry name" value="LON_N"/>
    <property type="match status" value="1"/>
</dbReference>
<evidence type="ECO:0000313" key="2">
    <source>
        <dbReference type="EMBL" id="RAV77207.1"/>
    </source>
</evidence>
<dbReference type="InterPro" id="IPR015947">
    <property type="entry name" value="PUA-like_sf"/>
</dbReference>
<sequence length="227" mass="25158">MGSTDRYRKVTDLPAAIPVFPLAGALLLPRCQLPLNIFEPRYLKMVDDALRGNRIIGLVQPDGEAAIAASQDPDAKPALAKFGCAGRLTSYVETQDDRTLITLTGIARFRIAGELDATTPYRQCNVEWDEFADDLTPEFGAENVSRERLLDILKQYLETNGLQADWRTIKLSSNETLVNSLSVISPYGPREKQALLESKTLEDRNQMLIALTEMALQQSSPSDTTVQ</sequence>
<protein>
    <submittedName>
        <fullName evidence="2">Peptidase S16</fullName>
    </submittedName>
</protein>
<dbReference type="Pfam" id="PF02190">
    <property type="entry name" value="LON_substr_bdg"/>
    <property type="match status" value="1"/>
</dbReference>
<organism evidence="2 3">
    <name type="scientific">Aerococcus urinae</name>
    <dbReference type="NCBI Taxonomy" id="1376"/>
    <lineage>
        <taxon>Bacteria</taxon>
        <taxon>Bacillati</taxon>
        <taxon>Bacillota</taxon>
        <taxon>Bacilli</taxon>
        <taxon>Lactobacillales</taxon>
        <taxon>Aerococcaceae</taxon>
        <taxon>Aerococcus</taxon>
    </lineage>
</organism>
<dbReference type="InterPro" id="IPR003111">
    <property type="entry name" value="Lon_prtase_N"/>
</dbReference>
<dbReference type="Gene3D" id="2.30.130.40">
    <property type="entry name" value="LON domain-like"/>
    <property type="match status" value="1"/>
</dbReference>
<dbReference type="PANTHER" id="PTHR46732:SF8">
    <property type="entry name" value="ATP-DEPENDENT PROTEASE LA (LON) DOMAIN PROTEIN"/>
    <property type="match status" value="1"/>
</dbReference>
<reference evidence="2 3" key="1">
    <citation type="submission" date="2018-04" db="EMBL/GenBank/DDBJ databases">
        <title>Aerococcus urinae genomes.</title>
        <authorList>
            <person name="Hilt E."/>
            <person name="Gilbert N.M."/>
            <person name="Thomas-White K."/>
            <person name="Putonti C."/>
            <person name="Lewis A.L."/>
            <person name="Visck K.L."/>
            <person name="Wolfe A.J."/>
        </authorList>
    </citation>
    <scope>NUCLEOTIDE SEQUENCE [LARGE SCALE GENOMIC DNA]</scope>
    <source>
        <strain evidence="2 3">UMB7480</strain>
    </source>
</reference>
<feature type="domain" description="Lon N-terminal" evidence="1">
    <location>
        <begin position="17"/>
        <end position="216"/>
    </location>
</feature>
<comment type="caution">
    <text evidence="2">The sequence shown here is derived from an EMBL/GenBank/DDBJ whole genome shotgun (WGS) entry which is preliminary data.</text>
</comment>
<dbReference type="Proteomes" id="UP000251923">
    <property type="component" value="Unassembled WGS sequence"/>
</dbReference>
<evidence type="ECO:0000313" key="3">
    <source>
        <dbReference type="Proteomes" id="UP000251923"/>
    </source>
</evidence>
<dbReference type="PANTHER" id="PTHR46732">
    <property type="entry name" value="ATP-DEPENDENT PROTEASE LA (LON) DOMAIN PROTEIN"/>
    <property type="match status" value="1"/>
</dbReference>
<dbReference type="InterPro" id="IPR046336">
    <property type="entry name" value="Lon_prtase_N_sf"/>
</dbReference>
<dbReference type="SUPFAM" id="SSF88697">
    <property type="entry name" value="PUA domain-like"/>
    <property type="match status" value="1"/>
</dbReference>